<evidence type="ECO:0000256" key="2">
    <source>
        <dbReference type="ARBA" id="ARBA00006810"/>
    </source>
</evidence>
<dbReference type="InterPro" id="IPR045083">
    <property type="entry name" value="ATP_synth_F0_asu_bact/mt"/>
</dbReference>
<dbReference type="EMBL" id="KC353354">
    <property type="protein sequence ID" value="AGH24114.1"/>
    <property type="molecule type" value="Genomic_DNA"/>
</dbReference>
<dbReference type="PANTHER" id="PTHR11410">
    <property type="entry name" value="ATP SYNTHASE SUBUNIT A"/>
    <property type="match status" value="1"/>
</dbReference>
<dbReference type="NCBIfam" id="TIGR01131">
    <property type="entry name" value="ATP_synt_6_or_A"/>
    <property type="match status" value="1"/>
</dbReference>
<evidence type="ECO:0000256" key="5">
    <source>
        <dbReference type="ARBA" id="ARBA00022692"/>
    </source>
</evidence>
<dbReference type="InterPro" id="IPR035908">
    <property type="entry name" value="F0_ATP_A_sf"/>
</dbReference>
<proteinExistence type="inferred from homology"/>
<accession>M4QC04</accession>
<organism evidence="13">
    <name type="scientific">Jakoba bahamiensis</name>
    <dbReference type="NCBI Taxonomy" id="221721"/>
    <lineage>
        <taxon>Eukaryota</taxon>
        <taxon>Discoba</taxon>
        <taxon>Jakobida</taxon>
        <taxon>Histionina</taxon>
        <taxon>Jakobidae</taxon>
        <taxon>Jakoba</taxon>
    </lineage>
</organism>
<dbReference type="HAMAP" id="MF_01393">
    <property type="entry name" value="ATP_synth_a_bact"/>
    <property type="match status" value="1"/>
</dbReference>
<keyword evidence="9 12" id="KW-0472">Membrane</keyword>
<evidence type="ECO:0000313" key="13">
    <source>
        <dbReference type="EMBL" id="AGH24114.1"/>
    </source>
</evidence>
<reference evidence="13" key="2">
    <citation type="journal article" date="2013" name="Genome Biol. Evol.">
        <title>Strikingly bacteria-like and gene-rich mitochondrial genomes throughout jakobid protists.</title>
        <authorList>
            <person name="Burger G."/>
            <person name="Gray M.W."/>
            <person name="Forget L."/>
            <person name="Lang B.F."/>
        </authorList>
    </citation>
    <scope>NUCLEOTIDE SEQUENCE</scope>
    <source>
        <strain evidence="13">ATCC 50695</strain>
    </source>
</reference>
<feature type="transmembrane region" description="Helical" evidence="12">
    <location>
        <begin position="189"/>
        <end position="217"/>
    </location>
</feature>
<comment type="similarity">
    <text evidence="2">Belongs to the ATPase A chain family.</text>
</comment>
<reference evidence="13" key="1">
    <citation type="journal article" date="2006" name="RNA">
        <title>Hybrid E. coli--Mitochondrial ribonuclease P RNAs are catalytically active.</title>
        <authorList>
            <person name="Seif E."/>
            <person name="Cadieux A."/>
            <person name="Lang B.F."/>
        </authorList>
    </citation>
    <scope>NUCLEOTIDE SEQUENCE</scope>
    <source>
        <strain evidence="13">ATCC 50695</strain>
    </source>
</reference>
<dbReference type="GO" id="GO:0045259">
    <property type="term" value="C:proton-transporting ATP synthase complex"/>
    <property type="evidence" value="ECO:0007669"/>
    <property type="project" value="UniProtKB-KW"/>
</dbReference>
<keyword evidence="4" id="KW-0138">CF(0)</keyword>
<evidence type="ECO:0000256" key="9">
    <source>
        <dbReference type="ARBA" id="ARBA00023136"/>
    </source>
</evidence>
<geneLocation type="mitochondrion" evidence="13"/>
<evidence type="ECO:0000256" key="6">
    <source>
        <dbReference type="ARBA" id="ARBA00022781"/>
    </source>
</evidence>
<keyword evidence="5 12" id="KW-0812">Transmembrane</keyword>
<dbReference type="NCBIfam" id="NF004482">
    <property type="entry name" value="PRK05815.2-4"/>
    <property type="match status" value="1"/>
</dbReference>
<keyword evidence="6" id="KW-0375">Hydrogen ion transport</keyword>
<keyword evidence="13" id="KW-0378">Hydrolase</keyword>
<name>M4QC04_9EUKA</name>
<evidence type="ECO:0000256" key="4">
    <source>
        <dbReference type="ARBA" id="ARBA00022547"/>
    </source>
</evidence>
<keyword evidence="7 12" id="KW-1133">Transmembrane helix</keyword>
<feature type="transmembrane region" description="Helical" evidence="12">
    <location>
        <begin position="84"/>
        <end position="102"/>
    </location>
</feature>
<dbReference type="AlphaFoldDB" id="M4QC04"/>
<dbReference type="InterPro" id="IPR023011">
    <property type="entry name" value="ATP_synth_F0_asu_AS"/>
</dbReference>
<evidence type="ECO:0000256" key="8">
    <source>
        <dbReference type="ARBA" id="ARBA00023065"/>
    </source>
</evidence>
<dbReference type="RefSeq" id="YP_007890620.1">
    <property type="nucleotide sequence ID" value="NC_021126.1"/>
</dbReference>
<dbReference type="Pfam" id="PF00119">
    <property type="entry name" value="ATP-synt_A"/>
    <property type="match status" value="1"/>
</dbReference>
<sequence>MMASPFEQFQINALLTLGGGNFNISFTNSSLFMFIAVSFMLLFFYSGIYRSTLVPNRWQSAVEMGYLFILGLIGEQIGERGYKYLPIIFTTFMFILSCNLLGMVPYSFTVTSHIIITLSLALIIFLGIQVIAGMEHGVHFFSFFLPPGAPLALSPFLVVIEIISYVFRVISLAVRLFANMVSGHVLVKIIAGFGWTMLTSGPVVALFAGFPLIIVFALTGLELSIAFLQAYVFTLLVCIYLNDAIHLH</sequence>
<evidence type="ECO:0000256" key="1">
    <source>
        <dbReference type="ARBA" id="ARBA00004448"/>
    </source>
</evidence>
<dbReference type="Gene3D" id="1.20.120.220">
    <property type="entry name" value="ATP synthase, F0 complex, subunit A"/>
    <property type="match status" value="1"/>
</dbReference>
<feature type="transmembrane region" description="Helical" evidence="12">
    <location>
        <begin position="61"/>
        <end position="78"/>
    </location>
</feature>
<keyword evidence="8" id="KW-0406">Ion transport</keyword>
<evidence type="ECO:0000256" key="12">
    <source>
        <dbReference type="SAM" id="Phobius"/>
    </source>
</evidence>
<dbReference type="PANTHER" id="PTHR11410:SF0">
    <property type="entry name" value="ATP SYNTHASE SUBUNIT A"/>
    <property type="match status" value="1"/>
</dbReference>
<evidence type="ECO:0000256" key="7">
    <source>
        <dbReference type="ARBA" id="ARBA00022989"/>
    </source>
</evidence>
<dbReference type="SUPFAM" id="SSF81336">
    <property type="entry name" value="F1F0 ATP synthase subunit A"/>
    <property type="match status" value="1"/>
</dbReference>
<dbReference type="PRINTS" id="PR00123">
    <property type="entry name" value="ATPASEA"/>
</dbReference>
<feature type="transmembrane region" description="Helical" evidence="12">
    <location>
        <begin position="114"/>
        <end position="132"/>
    </location>
</feature>
<feature type="transmembrane region" description="Helical" evidence="12">
    <location>
        <begin position="152"/>
        <end position="177"/>
    </location>
</feature>
<dbReference type="GO" id="GO:0005743">
    <property type="term" value="C:mitochondrial inner membrane"/>
    <property type="evidence" value="ECO:0007669"/>
    <property type="project" value="UniProtKB-SubCell"/>
</dbReference>
<keyword evidence="10" id="KW-0066">ATP synthesis</keyword>
<dbReference type="FunFam" id="1.20.120.220:FF:000003">
    <property type="entry name" value="ATP synthase subunit a"/>
    <property type="match status" value="1"/>
</dbReference>
<dbReference type="PROSITE" id="PS00449">
    <property type="entry name" value="ATPASE_A"/>
    <property type="match status" value="1"/>
</dbReference>
<feature type="transmembrane region" description="Helical" evidence="12">
    <location>
        <begin position="223"/>
        <end position="242"/>
    </location>
</feature>
<dbReference type="InterPro" id="IPR000568">
    <property type="entry name" value="ATP_synth_F0_asu"/>
</dbReference>
<evidence type="ECO:0000256" key="3">
    <source>
        <dbReference type="ARBA" id="ARBA00022448"/>
    </source>
</evidence>
<protein>
    <recommendedName>
        <fullName evidence="11">ATP synthase subunit a</fullName>
    </recommendedName>
</protein>
<dbReference type="GO" id="GO:0016787">
    <property type="term" value="F:hydrolase activity"/>
    <property type="evidence" value="ECO:0007669"/>
    <property type="project" value="UniProtKB-KW"/>
</dbReference>
<gene>
    <name evidence="13" type="primary">atp6</name>
</gene>
<keyword evidence="13" id="KW-0496">Mitochondrion</keyword>
<dbReference type="GeneID" id="15333019"/>
<evidence type="ECO:0000256" key="11">
    <source>
        <dbReference type="RuleBase" id="RU004450"/>
    </source>
</evidence>
<dbReference type="CDD" id="cd00310">
    <property type="entry name" value="ATP-synt_Fo_a_6"/>
    <property type="match status" value="1"/>
</dbReference>
<dbReference type="GO" id="GO:0046933">
    <property type="term" value="F:proton-transporting ATP synthase activity, rotational mechanism"/>
    <property type="evidence" value="ECO:0007669"/>
    <property type="project" value="TreeGrafter"/>
</dbReference>
<feature type="transmembrane region" description="Helical" evidence="12">
    <location>
        <begin position="31"/>
        <end position="49"/>
    </location>
</feature>
<keyword evidence="3" id="KW-0813">Transport</keyword>
<evidence type="ECO:0000256" key="10">
    <source>
        <dbReference type="ARBA" id="ARBA00023310"/>
    </source>
</evidence>
<comment type="subcellular location">
    <subcellularLocation>
        <location evidence="1 11">Mitochondrion inner membrane</location>
        <topology evidence="1 11">Multi-pass membrane protein</topology>
    </subcellularLocation>
</comment>